<dbReference type="AlphaFoldDB" id="A0A564XZE3"/>
<evidence type="ECO:0000313" key="3">
    <source>
        <dbReference type="Proteomes" id="UP000321570"/>
    </source>
</evidence>
<feature type="compositionally biased region" description="Basic residues" evidence="1">
    <location>
        <begin position="1"/>
        <end position="10"/>
    </location>
</feature>
<evidence type="ECO:0000313" key="2">
    <source>
        <dbReference type="EMBL" id="VUZ40391.1"/>
    </source>
</evidence>
<evidence type="ECO:0000256" key="1">
    <source>
        <dbReference type="SAM" id="MobiDB-lite"/>
    </source>
</evidence>
<dbReference type="EMBL" id="CABIJS010000033">
    <property type="protein sequence ID" value="VUZ40391.1"/>
    <property type="molecule type" value="Genomic_DNA"/>
</dbReference>
<feature type="compositionally biased region" description="Basic residues" evidence="1">
    <location>
        <begin position="29"/>
        <end position="42"/>
    </location>
</feature>
<dbReference type="Proteomes" id="UP000321570">
    <property type="component" value="Unassembled WGS sequence"/>
</dbReference>
<sequence>MWFKIHRRKTGGTVSLRPTAVSTATPRKSASKSSKKSVKRFHWPSLRRSVSIQRRKTASSNIGAPSRPRTALPPPPTSSIDPIPRRIRCGTAVIPIMRASALHLPPLPSTPAVALKRRPSTASPSLEDHLQKISRLNRRGRRHHDIEHFNPIYNDVYSCATSEDEAIYEEIAPPRKRALVIPMENLDLMQVSAMVMEDSSLKQMKSESPAANSTRGIYALHGGDWISIASGIYDDVASSGSETDEEFDPDAGIYGWSAANTSNGTKNIPWTTAALGRSIECEEDRWIFQDPYILH</sequence>
<keyword evidence="3" id="KW-1185">Reference proteome</keyword>
<protein>
    <submittedName>
        <fullName evidence="2">Uncharacterized protein</fullName>
    </submittedName>
</protein>
<accession>A0A564XZE3</accession>
<name>A0A564XZE3_HYMDI</name>
<proteinExistence type="predicted"/>
<organism evidence="2 3">
    <name type="scientific">Hymenolepis diminuta</name>
    <name type="common">Rat tapeworm</name>
    <dbReference type="NCBI Taxonomy" id="6216"/>
    <lineage>
        <taxon>Eukaryota</taxon>
        <taxon>Metazoa</taxon>
        <taxon>Spiralia</taxon>
        <taxon>Lophotrochozoa</taxon>
        <taxon>Platyhelminthes</taxon>
        <taxon>Cestoda</taxon>
        <taxon>Eucestoda</taxon>
        <taxon>Cyclophyllidea</taxon>
        <taxon>Hymenolepididae</taxon>
        <taxon>Hymenolepis</taxon>
    </lineage>
</organism>
<reference evidence="2 3" key="1">
    <citation type="submission" date="2019-07" db="EMBL/GenBank/DDBJ databases">
        <authorList>
            <person name="Jastrzebski P J."/>
            <person name="Paukszto L."/>
            <person name="Jastrzebski P J."/>
        </authorList>
    </citation>
    <scope>NUCLEOTIDE SEQUENCE [LARGE SCALE GENOMIC DNA]</scope>
    <source>
        <strain evidence="2 3">WMS-il1</strain>
    </source>
</reference>
<feature type="compositionally biased region" description="Polar residues" evidence="1">
    <location>
        <begin position="48"/>
        <end position="63"/>
    </location>
</feature>
<gene>
    <name evidence="2" type="ORF">WMSIL1_LOCUS1453</name>
</gene>
<feature type="region of interest" description="Disordered" evidence="1">
    <location>
        <begin position="1"/>
        <end position="84"/>
    </location>
</feature>